<dbReference type="Proteomes" id="UP000033400">
    <property type="component" value="Unassembled WGS sequence"/>
</dbReference>
<dbReference type="AlphaFoldDB" id="A0A0F4V6J7"/>
<feature type="compositionally biased region" description="Polar residues" evidence="1">
    <location>
        <begin position="18"/>
        <end position="27"/>
    </location>
</feature>
<name>A0A0F4V6J7_PSEFL</name>
<accession>A0A0F4V6J7</accession>
<dbReference type="RefSeq" id="WP_046054966.1">
    <property type="nucleotide sequence ID" value="NZ_LACH01000039.1"/>
</dbReference>
<evidence type="ECO:0000313" key="2">
    <source>
        <dbReference type="EMBL" id="KJZ64384.1"/>
    </source>
</evidence>
<organism evidence="2 3">
    <name type="scientific">Pseudomonas fluorescens</name>
    <dbReference type="NCBI Taxonomy" id="294"/>
    <lineage>
        <taxon>Bacteria</taxon>
        <taxon>Pseudomonadati</taxon>
        <taxon>Pseudomonadota</taxon>
        <taxon>Gammaproteobacteria</taxon>
        <taxon>Pseudomonadales</taxon>
        <taxon>Pseudomonadaceae</taxon>
        <taxon>Pseudomonas</taxon>
    </lineage>
</organism>
<protein>
    <submittedName>
        <fullName evidence="2">Uncharacterized protein</fullName>
    </submittedName>
</protein>
<evidence type="ECO:0000313" key="3">
    <source>
        <dbReference type="Proteomes" id="UP000033400"/>
    </source>
</evidence>
<gene>
    <name evidence="2" type="ORF">VD17_18090</name>
</gene>
<proteinExistence type="predicted"/>
<dbReference type="EMBL" id="LACH01000039">
    <property type="protein sequence ID" value="KJZ64384.1"/>
    <property type="molecule type" value="Genomic_DNA"/>
</dbReference>
<evidence type="ECO:0000256" key="1">
    <source>
        <dbReference type="SAM" id="MobiDB-lite"/>
    </source>
</evidence>
<dbReference type="PATRIC" id="fig|294.133.peg.3242"/>
<feature type="region of interest" description="Disordered" evidence="1">
    <location>
        <begin position="18"/>
        <end position="42"/>
    </location>
</feature>
<sequence length="107" mass="11827">MTTQLSEEEMRRALFGATNTIQISTPSGHPDPTAVPKVNPERKPAASAKAVSSKLRVTLHVSNVFEGDYEVVHYDTSSLSKIVAEMDAKKTFKKKYKYITVESVTPI</sequence>
<dbReference type="OrthoDB" id="7019385at2"/>
<comment type="caution">
    <text evidence="2">The sequence shown here is derived from an EMBL/GenBank/DDBJ whole genome shotgun (WGS) entry which is preliminary data.</text>
</comment>
<reference evidence="2 3" key="1">
    <citation type="submission" date="2015-03" db="EMBL/GenBank/DDBJ databases">
        <title>Comparative genomics of Pseudomonas insights into diversity of traits involved in vanlence and defense.</title>
        <authorList>
            <person name="Qin Y."/>
        </authorList>
    </citation>
    <scope>NUCLEOTIDE SEQUENCE [LARGE SCALE GENOMIC DNA]</scope>
    <source>
        <strain evidence="2 3">H24</strain>
    </source>
</reference>